<accession>Q31Q88</accession>
<name>Q31Q88_SYNE7</name>
<gene>
    <name evidence="1" type="ordered locus">Synpcc7942_0749</name>
</gene>
<dbReference type="GeneID" id="72429590"/>
<dbReference type="OrthoDB" id="7870527at2"/>
<reference evidence="2" key="1">
    <citation type="submission" date="2005-08" db="EMBL/GenBank/DDBJ databases">
        <title>Complete sequence of chromosome 1 of Synechococcus elongatus PCC 7942.</title>
        <authorList>
            <consortium name="US DOE Joint Genome Institute"/>
            <person name="Copeland A."/>
            <person name="Lucas S."/>
            <person name="Lapidus A."/>
            <person name="Barry K."/>
            <person name="Detter J.C."/>
            <person name="Glavina T."/>
            <person name="Hammon N."/>
            <person name="Israni S."/>
            <person name="Pitluck S."/>
            <person name="Schmutz J."/>
            <person name="Larimer F."/>
            <person name="Land M."/>
            <person name="Kyrpides N."/>
            <person name="Lykidis A."/>
            <person name="Richardson P."/>
        </authorList>
    </citation>
    <scope>NUCLEOTIDE SEQUENCE [LARGE SCALE GENOMIC DNA]</scope>
    <source>
        <strain evidence="2">ATCC 33912 / PCC 7942 / FACHB-805</strain>
    </source>
</reference>
<sequence>MTFDKRLSATIELEFPIEIAGVAVKSVTMRRPKVRDEVAMQRIKGTPSDQAAWLLATLCELAPDEFEQLDAVDSDRLMEQYLAFKGKALSQGSAEE</sequence>
<dbReference type="RefSeq" id="WP_011377704.1">
    <property type="nucleotide sequence ID" value="NC_007604.1"/>
</dbReference>
<dbReference type="Pfam" id="PF10109">
    <property type="entry name" value="Phage_TAC_7"/>
    <property type="match status" value="1"/>
</dbReference>
<dbReference type="STRING" id="1140.Synpcc7942_0749"/>
<dbReference type="PaxDb" id="1140-Synpcc7942_0749"/>
<protein>
    <recommendedName>
        <fullName evidence="3">Phage tail assembly protein</fullName>
    </recommendedName>
</protein>
<dbReference type="HOGENOM" id="CLU_161312_1_1_3"/>
<dbReference type="EMBL" id="CP000100">
    <property type="protein sequence ID" value="ABB56781.1"/>
    <property type="molecule type" value="Genomic_DNA"/>
</dbReference>
<dbReference type="BioCyc" id="SYNEL:SYNPCC7942_0749-MONOMER"/>
<organism evidence="1 2">
    <name type="scientific">Synechococcus elongatus (strain ATCC 33912 / PCC 7942 / FACHB-805)</name>
    <name type="common">Anacystis nidulans R2</name>
    <dbReference type="NCBI Taxonomy" id="1140"/>
    <lineage>
        <taxon>Bacteria</taxon>
        <taxon>Bacillati</taxon>
        <taxon>Cyanobacteriota</taxon>
        <taxon>Cyanophyceae</taxon>
        <taxon>Synechococcales</taxon>
        <taxon>Synechococcaceae</taxon>
        <taxon>Synechococcus</taxon>
    </lineage>
</organism>
<dbReference type="Proteomes" id="UP000889800">
    <property type="component" value="Chromosome"/>
</dbReference>
<evidence type="ECO:0008006" key="3">
    <source>
        <dbReference type="Google" id="ProtNLM"/>
    </source>
</evidence>
<keyword evidence="2" id="KW-1185">Reference proteome</keyword>
<dbReference type="KEGG" id="syf:Synpcc7942_0749"/>
<evidence type="ECO:0000313" key="2">
    <source>
        <dbReference type="Proteomes" id="UP000889800"/>
    </source>
</evidence>
<dbReference type="InterPro" id="IPR019289">
    <property type="entry name" value="Phage_tail_E/E"/>
</dbReference>
<proteinExistence type="predicted"/>
<dbReference type="AlphaFoldDB" id="Q31Q88"/>
<evidence type="ECO:0000313" key="1">
    <source>
        <dbReference type="EMBL" id="ABB56781.1"/>
    </source>
</evidence>